<dbReference type="PANTHER" id="PTHR39650:SF1">
    <property type="entry name" value="CDP-ARCHAEOL SYNTHASE"/>
    <property type="match status" value="1"/>
</dbReference>
<gene>
    <name evidence="2" type="ORF">WKW80_33050</name>
</gene>
<dbReference type="PANTHER" id="PTHR39650">
    <property type="entry name" value="CDP-ARCHAEOL SYNTHASE"/>
    <property type="match status" value="1"/>
</dbReference>
<proteinExistence type="predicted"/>
<keyword evidence="1" id="KW-0472">Membrane</keyword>
<protein>
    <submittedName>
        <fullName evidence="2">CDP-archaeol synthase</fullName>
    </submittedName>
</protein>
<dbReference type="RefSeq" id="WP_340367818.1">
    <property type="nucleotide sequence ID" value="NZ_JBBKZV010000041.1"/>
</dbReference>
<evidence type="ECO:0000256" key="1">
    <source>
        <dbReference type="SAM" id="Phobius"/>
    </source>
</evidence>
<dbReference type="EMBL" id="JBBKZV010000041">
    <property type="protein sequence ID" value="MEJ8826783.1"/>
    <property type="molecule type" value="Genomic_DNA"/>
</dbReference>
<dbReference type="Proteomes" id="UP001363010">
    <property type="component" value="Unassembled WGS sequence"/>
</dbReference>
<feature type="transmembrane region" description="Helical" evidence="1">
    <location>
        <begin position="58"/>
        <end position="88"/>
    </location>
</feature>
<keyword evidence="1" id="KW-0812">Transmembrane</keyword>
<accession>A0ABU8WA29</accession>
<dbReference type="Pfam" id="PF01864">
    <property type="entry name" value="CarS-like"/>
    <property type="match status" value="1"/>
</dbReference>
<sequence length="163" mass="17046">MQDLWLGARLLLLLAVANITPIAAKNLLGARWAWPLDGGICLPDGRPLLGPSKTVRGVVVAVGACMLCALLMGLPVEVGALAGAGAMAGDALSSFIKRRLAIEPSGQAFGLDQIPESLLGLLAVRFALDVPLLQVAAITIAFALLEIPLARLAHRLGLRDRPY</sequence>
<feature type="transmembrane region" description="Helical" evidence="1">
    <location>
        <begin position="134"/>
        <end position="153"/>
    </location>
</feature>
<evidence type="ECO:0000313" key="2">
    <source>
        <dbReference type="EMBL" id="MEJ8826783.1"/>
    </source>
</evidence>
<comment type="caution">
    <text evidence="2">The sequence shown here is derived from an EMBL/GenBank/DDBJ whole genome shotgun (WGS) entry which is preliminary data.</text>
</comment>
<reference evidence="2 3" key="1">
    <citation type="submission" date="2024-03" db="EMBL/GenBank/DDBJ databases">
        <title>Novel species of the genus Variovorax.</title>
        <authorList>
            <person name="Liu Q."/>
            <person name="Xin Y.-H."/>
        </authorList>
    </citation>
    <scope>NUCLEOTIDE SEQUENCE [LARGE SCALE GENOMIC DNA]</scope>
    <source>
        <strain evidence="2 3">KACC 18501</strain>
    </source>
</reference>
<keyword evidence="3" id="KW-1185">Reference proteome</keyword>
<name>A0ABU8WA29_9BURK</name>
<dbReference type="InterPro" id="IPR032690">
    <property type="entry name" value="CarS"/>
</dbReference>
<keyword evidence="1" id="KW-1133">Transmembrane helix</keyword>
<evidence type="ECO:0000313" key="3">
    <source>
        <dbReference type="Proteomes" id="UP001363010"/>
    </source>
</evidence>
<organism evidence="2 3">
    <name type="scientific">Variovorax humicola</name>
    <dbReference type="NCBI Taxonomy" id="1769758"/>
    <lineage>
        <taxon>Bacteria</taxon>
        <taxon>Pseudomonadati</taxon>
        <taxon>Pseudomonadota</taxon>
        <taxon>Betaproteobacteria</taxon>
        <taxon>Burkholderiales</taxon>
        <taxon>Comamonadaceae</taxon>
        <taxon>Variovorax</taxon>
    </lineage>
</organism>